<evidence type="ECO:0000313" key="2">
    <source>
        <dbReference type="EMBL" id="MEJ2903949.1"/>
    </source>
</evidence>
<reference evidence="2 3" key="1">
    <citation type="submission" date="2024-03" db="EMBL/GenBank/DDBJ databases">
        <title>Sequence of Lycoming College Course Isolates.</title>
        <authorList>
            <person name="Plotts O."/>
            <person name="Newman J."/>
        </authorList>
    </citation>
    <scope>NUCLEOTIDE SEQUENCE [LARGE SCALE GENOMIC DNA]</scope>
    <source>
        <strain evidence="2 3">CJB-3</strain>
    </source>
</reference>
<protein>
    <recommendedName>
        <fullName evidence="4">Adhesin</fullName>
    </recommendedName>
</protein>
<evidence type="ECO:0000256" key="1">
    <source>
        <dbReference type="SAM" id="SignalP"/>
    </source>
</evidence>
<proteinExistence type="predicted"/>
<dbReference type="RefSeq" id="WP_337717048.1">
    <property type="nucleotide sequence ID" value="NZ_JBBEUB010000005.1"/>
</dbReference>
<sequence length="433" mass="46939">MKNLGGILAALLLVSSFANAQSVNIESNGNTELAVNVSQKTNINIEAPVSFVQSTTEADDDPMRSKTFSKTFPADNSDKIILSNQYGSILVKVWDRKEVKVDVDIKAYSSNDAEAQKLLDNTTIEAGKSGDQIVFKTTMEQKNGNWGNGSRNGRRWRREVKINYVVYMPASNALTMSQNYGDVTMGDLNGPLYVKVQYGNFKAQNLNSTNNYISVQYGNNNVQSVNKAIVKHQYGSGLTIGAANTLDIDAQYAAVNVTNIKGNAIIKQQYGSGLTLGSVENLDLDVQYANVNINAIKGNAKIRQQYNNISISSVGNLDLNAQYTSASIGTLRGDGKFDMQYNKLSIDEVTNGCKLLTVDGGYLGISINFNNSFNADFDVHTSYASFNYGDRVSARITDGGDRGSTTKNYTGKIGNGGGARVKVNSDYGSVSFK</sequence>
<dbReference type="Proteomes" id="UP001378956">
    <property type="component" value="Unassembled WGS sequence"/>
</dbReference>
<accession>A0ABU8NNW2</accession>
<evidence type="ECO:0000313" key="3">
    <source>
        <dbReference type="Proteomes" id="UP001378956"/>
    </source>
</evidence>
<keyword evidence="3" id="KW-1185">Reference proteome</keyword>
<dbReference type="EMBL" id="JBBEUB010000005">
    <property type="protein sequence ID" value="MEJ2903949.1"/>
    <property type="molecule type" value="Genomic_DNA"/>
</dbReference>
<feature type="chain" id="PRO_5046552548" description="Adhesin" evidence="1">
    <location>
        <begin position="21"/>
        <end position="433"/>
    </location>
</feature>
<keyword evidence="1" id="KW-0732">Signal</keyword>
<name>A0ABU8NNW2_9SPHI</name>
<comment type="caution">
    <text evidence="2">The sequence shown here is derived from an EMBL/GenBank/DDBJ whole genome shotgun (WGS) entry which is preliminary data.</text>
</comment>
<organism evidence="2 3">
    <name type="scientific">Pedobacter panaciterrae</name>
    <dbReference type="NCBI Taxonomy" id="363849"/>
    <lineage>
        <taxon>Bacteria</taxon>
        <taxon>Pseudomonadati</taxon>
        <taxon>Bacteroidota</taxon>
        <taxon>Sphingobacteriia</taxon>
        <taxon>Sphingobacteriales</taxon>
        <taxon>Sphingobacteriaceae</taxon>
        <taxon>Pedobacter</taxon>
    </lineage>
</organism>
<gene>
    <name evidence="2" type="ORF">WAE58_16010</name>
</gene>
<evidence type="ECO:0008006" key="4">
    <source>
        <dbReference type="Google" id="ProtNLM"/>
    </source>
</evidence>
<feature type="signal peptide" evidence="1">
    <location>
        <begin position="1"/>
        <end position="20"/>
    </location>
</feature>